<protein>
    <submittedName>
        <fullName evidence="1">Uncharacterized protein</fullName>
    </submittedName>
</protein>
<sequence>MPLRDAHISVHGRFSPFGEGPRHARWHTPAPRVASADFSLNAFFSDFHWLPRIRAVGVRICLGRSSSSALYRREQGPSFEILRLGNLCSFPEAYEFCPDSRRLKQPSGTLGGTGIGVGVRNSRARNTACGAEERVAGAVSWPGTAVLLNLRGIIDSTALGFGQTDHCGL</sequence>
<reference evidence="2" key="1">
    <citation type="journal article" date="2017" name="Cell">
        <title>Insights into land plant evolution garnered from the Marchantia polymorpha genome.</title>
        <authorList>
            <person name="Bowman J.L."/>
            <person name="Kohchi T."/>
            <person name="Yamato K.T."/>
            <person name="Jenkins J."/>
            <person name="Shu S."/>
            <person name="Ishizaki K."/>
            <person name="Yamaoka S."/>
            <person name="Nishihama R."/>
            <person name="Nakamura Y."/>
            <person name="Berger F."/>
            <person name="Adam C."/>
            <person name="Aki S.S."/>
            <person name="Althoff F."/>
            <person name="Araki T."/>
            <person name="Arteaga-Vazquez M.A."/>
            <person name="Balasubrmanian S."/>
            <person name="Barry K."/>
            <person name="Bauer D."/>
            <person name="Boehm C.R."/>
            <person name="Briginshaw L."/>
            <person name="Caballero-Perez J."/>
            <person name="Catarino B."/>
            <person name="Chen F."/>
            <person name="Chiyoda S."/>
            <person name="Chovatia M."/>
            <person name="Davies K.M."/>
            <person name="Delmans M."/>
            <person name="Demura T."/>
            <person name="Dierschke T."/>
            <person name="Dolan L."/>
            <person name="Dorantes-Acosta A.E."/>
            <person name="Eklund D.M."/>
            <person name="Florent S.N."/>
            <person name="Flores-Sandoval E."/>
            <person name="Fujiyama A."/>
            <person name="Fukuzawa H."/>
            <person name="Galik B."/>
            <person name="Grimanelli D."/>
            <person name="Grimwood J."/>
            <person name="Grossniklaus U."/>
            <person name="Hamada T."/>
            <person name="Haseloff J."/>
            <person name="Hetherington A.J."/>
            <person name="Higo A."/>
            <person name="Hirakawa Y."/>
            <person name="Hundley H.N."/>
            <person name="Ikeda Y."/>
            <person name="Inoue K."/>
            <person name="Inoue S.I."/>
            <person name="Ishida S."/>
            <person name="Jia Q."/>
            <person name="Kakita M."/>
            <person name="Kanazawa T."/>
            <person name="Kawai Y."/>
            <person name="Kawashima T."/>
            <person name="Kennedy M."/>
            <person name="Kinose K."/>
            <person name="Kinoshita T."/>
            <person name="Kohara Y."/>
            <person name="Koide E."/>
            <person name="Komatsu K."/>
            <person name="Kopischke S."/>
            <person name="Kubo M."/>
            <person name="Kyozuka J."/>
            <person name="Lagercrantz U."/>
            <person name="Lin S.S."/>
            <person name="Lindquist E."/>
            <person name="Lipzen A.M."/>
            <person name="Lu C.W."/>
            <person name="De Luna E."/>
            <person name="Martienssen R.A."/>
            <person name="Minamino N."/>
            <person name="Mizutani M."/>
            <person name="Mizutani M."/>
            <person name="Mochizuki N."/>
            <person name="Monte I."/>
            <person name="Mosher R."/>
            <person name="Nagasaki H."/>
            <person name="Nakagami H."/>
            <person name="Naramoto S."/>
            <person name="Nishitani K."/>
            <person name="Ohtani M."/>
            <person name="Okamoto T."/>
            <person name="Okumura M."/>
            <person name="Phillips J."/>
            <person name="Pollak B."/>
            <person name="Reinders A."/>
            <person name="Rovekamp M."/>
            <person name="Sano R."/>
            <person name="Sawa S."/>
            <person name="Schmid M.W."/>
            <person name="Shirakawa M."/>
            <person name="Solano R."/>
            <person name="Spunde A."/>
            <person name="Suetsugu N."/>
            <person name="Sugano S."/>
            <person name="Sugiyama A."/>
            <person name="Sun R."/>
            <person name="Suzuki Y."/>
            <person name="Takenaka M."/>
            <person name="Takezawa D."/>
            <person name="Tomogane H."/>
            <person name="Tsuzuki M."/>
            <person name="Ueda T."/>
            <person name="Umeda M."/>
            <person name="Ward J.M."/>
            <person name="Watanabe Y."/>
            <person name="Yazaki K."/>
            <person name="Yokoyama R."/>
            <person name="Yoshitake Y."/>
            <person name="Yotsui I."/>
            <person name="Zachgo S."/>
            <person name="Schmutz J."/>
        </authorList>
    </citation>
    <scope>NUCLEOTIDE SEQUENCE [LARGE SCALE GENOMIC DNA]</scope>
    <source>
        <strain evidence="2">Tak-1</strain>
    </source>
</reference>
<dbReference type="AlphaFoldDB" id="A0A2R6WWF2"/>
<accession>A0A2R6WWF2</accession>
<evidence type="ECO:0000313" key="2">
    <source>
        <dbReference type="Proteomes" id="UP000244005"/>
    </source>
</evidence>
<dbReference type="Gramene" id="Mp6g07710.1">
    <property type="protein sequence ID" value="Mp6g07710.1.cds1"/>
    <property type="gene ID" value="Mp6g07710"/>
</dbReference>
<keyword evidence="2" id="KW-1185">Reference proteome</keyword>
<name>A0A2R6WWF2_MARPO</name>
<organism evidence="1 2">
    <name type="scientific">Marchantia polymorpha</name>
    <name type="common">Common liverwort</name>
    <name type="synonym">Marchantia aquatica</name>
    <dbReference type="NCBI Taxonomy" id="3197"/>
    <lineage>
        <taxon>Eukaryota</taxon>
        <taxon>Viridiplantae</taxon>
        <taxon>Streptophyta</taxon>
        <taxon>Embryophyta</taxon>
        <taxon>Marchantiophyta</taxon>
        <taxon>Marchantiopsida</taxon>
        <taxon>Marchantiidae</taxon>
        <taxon>Marchantiales</taxon>
        <taxon>Marchantiaceae</taxon>
        <taxon>Marchantia</taxon>
    </lineage>
</organism>
<evidence type="ECO:0000313" key="1">
    <source>
        <dbReference type="EMBL" id="PTQ38155.1"/>
    </source>
</evidence>
<proteinExistence type="predicted"/>
<dbReference type="EMBL" id="KZ772725">
    <property type="protein sequence ID" value="PTQ38155.1"/>
    <property type="molecule type" value="Genomic_DNA"/>
</dbReference>
<dbReference type="Proteomes" id="UP000244005">
    <property type="component" value="Unassembled WGS sequence"/>
</dbReference>
<gene>
    <name evidence="1" type="ORF">MARPO_0053s0084</name>
</gene>